<dbReference type="EMBL" id="CAJVPK010000407">
    <property type="protein sequence ID" value="CAG8506348.1"/>
    <property type="molecule type" value="Genomic_DNA"/>
</dbReference>
<proteinExistence type="predicted"/>
<protein>
    <submittedName>
        <fullName evidence="1">8788_t:CDS:1</fullName>
    </submittedName>
</protein>
<dbReference type="AlphaFoldDB" id="A0A9N9F306"/>
<dbReference type="Proteomes" id="UP000789706">
    <property type="component" value="Unassembled WGS sequence"/>
</dbReference>
<evidence type="ECO:0000313" key="1">
    <source>
        <dbReference type="EMBL" id="CAG8506348.1"/>
    </source>
</evidence>
<organism evidence="1 2">
    <name type="scientific">Diversispora eburnea</name>
    <dbReference type="NCBI Taxonomy" id="1213867"/>
    <lineage>
        <taxon>Eukaryota</taxon>
        <taxon>Fungi</taxon>
        <taxon>Fungi incertae sedis</taxon>
        <taxon>Mucoromycota</taxon>
        <taxon>Glomeromycotina</taxon>
        <taxon>Glomeromycetes</taxon>
        <taxon>Diversisporales</taxon>
        <taxon>Diversisporaceae</taxon>
        <taxon>Diversispora</taxon>
    </lineage>
</organism>
<reference evidence="1" key="1">
    <citation type="submission" date="2021-06" db="EMBL/GenBank/DDBJ databases">
        <authorList>
            <person name="Kallberg Y."/>
            <person name="Tangrot J."/>
            <person name="Rosling A."/>
        </authorList>
    </citation>
    <scope>NUCLEOTIDE SEQUENCE</scope>
    <source>
        <strain evidence="1">AZ414A</strain>
    </source>
</reference>
<feature type="non-terminal residue" evidence="1">
    <location>
        <position position="218"/>
    </location>
</feature>
<gene>
    <name evidence="1" type="ORF">DEBURN_LOCUS4944</name>
</gene>
<keyword evidence="2" id="KW-1185">Reference proteome</keyword>
<evidence type="ECO:0000313" key="2">
    <source>
        <dbReference type="Proteomes" id="UP000789706"/>
    </source>
</evidence>
<dbReference type="PANTHER" id="PTHR35871:SF1">
    <property type="entry name" value="CXC1-LIKE CYSTEINE CLUSTER ASSOCIATED WITH KDZ TRANSPOSASES DOMAIN-CONTAINING PROTEIN"/>
    <property type="match status" value="1"/>
</dbReference>
<accession>A0A9N9F306</accession>
<name>A0A9N9F306_9GLOM</name>
<dbReference type="OrthoDB" id="10044727at2759"/>
<dbReference type="PANTHER" id="PTHR35871">
    <property type="entry name" value="EXPRESSED PROTEIN"/>
    <property type="match status" value="1"/>
</dbReference>
<sequence length="218" mass="25135">MVNQNNFSYDTLRLLAIKAFIYALIIGKHQKIWSLMNDEDVCDKCRKYINSVKIDDRTPKLFLKFIRDSIIPLFWSIEVSESQDMYCIKTAISWMNSLGFYYHSSSIMVSDFLCPCHGTLKYNNQCARNLIEPGKNRDGYWTNADLIKQLQEKVIPIFNELHSTSIGLFCFDSSQNHQSCTPDALNAVSLNLKDGGKNKGICTILEERGLWRNNLKLE</sequence>
<comment type="caution">
    <text evidence="1">The sequence shown here is derived from an EMBL/GenBank/DDBJ whole genome shotgun (WGS) entry which is preliminary data.</text>
</comment>